<accession>A0AAV7RJZ8</accession>
<feature type="compositionally biased region" description="Polar residues" evidence="1">
    <location>
        <begin position="8"/>
        <end position="17"/>
    </location>
</feature>
<reference evidence="2" key="1">
    <citation type="journal article" date="2022" name="bioRxiv">
        <title>Sequencing and chromosome-scale assembly of the giantPleurodeles waltlgenome.</title>
        <authorList>
            <person name="Brown T."/>
            <person name="Elewa A."/>
            <person name="Iarovenko S."/>
            <person name="Subramanian E."/>
            <person name="Araus A.J."/>
            <person name="Petzold A."/>
            <person name="Susuki M."/>
            <person name="Suzuki K.-i.T."/>
            <person name="Hayashi T."/>
            <person name="Toyoda A."/>
            <person name="Oliveira C."/>
            <person name="Osipova E."/>
            <person name="Leigh N.D."/>
            <person name="Simon A."/>
            <person name="Yun M.H."/>
        </authorList>
    </citation>
    <scope>NUCLEOTIDE SEQUENCE</scope>
    <source>
        <strain evidence="2">20211129_DDA</strain>
        <tissue evidence="2">Liver</tissue>
    </source>
</reference>
<feature type="region of interest" description="Disordered" evidence="1">
    <location>
        <begin position="1"/>
        <end position="25"/>
    </location>
</feature>
<proteinExistence type="predicted"/>
<sequence>MDPEAGDSNMTAGNQQHMGFCNRPAGGGGGDISYAGCPDDVSLEETGRKKCLEKWKSAGLRSWRQSRNVRDREDFGGGDGESQNEERNQDPNLCVYVQQSRGAGGSCGMHCHDSGELWHQASLRDWEHENKEVVGGSERHKIMVGHEQLKVIKG</sequence>
<organism evidence="2 3">
    <name type="scientific">Pleurodeles waltl</name>
    <name type="common">Iberian ribbed newt</name>
    <dbReference type="NCBI Taxonomy" id="8319"/>
    <lineage>
        <taxon>Eukaryota</taxon>
        <taxon>Metazoa</taxon>
        <taxon>Chordata</taxon>
        <taxon>Craniata</taxon>
        <taxon>Vertebrata</taxon>
        <taxon>Euteleostomi</taxon>
        <taxon>Amphibia</taxon>
        <taxon>Batrachia</taxon>
        <taxon>Caudata</taxon>
        <taxon>Salamandroidea</taxon>
        <taxon>Salamandridae</taxon>
        <taxon>Pleurodelinae</taxon>
        <taxon>Pleurodeles</taxon>
    </lineage>
</organism>
<name>A0AAV7RJZ8_PLEWA</name>
<gene>
    <name evidence="2" type="ORF">NDU88_005891</name>
</gene>
<evidence type="ECO:0000313" key="2">
    <source>
        <dbReference type="EMBL" id="KAJ1153126.1"/>
    </source>
</evidence>
<protein>
    <submittedName>
        <fullName evidence="2">Uncharacterized protein</fullName>
    </submittedName>
</protein>
<keyword evidence="3" id="KW-1185">Reference proteome</keyword>
<feature type="region of interest" description="Disordered" evidence="1">
    <location>
        <begin position="58"/>
        <end position="92"/>
    </location>
</feature>
<dbReference type="EMBL" id="JANPWB010000009">
    <property type="protein sequence ID" value="KAJ1153126.1"/>
    <property type="molecule type" value="Genomic_DNA"/>
</dbReference>
<evidence type="ECO:0000256" key="1">
    <source>
        <dbReference type="SAM" id="MobiDB-lite"/>
    </source>
</evidence>
<dbReference type="AlphaFoldDB" id="A0AAV7RJZ8"/>
<comment type="caution">
    <text evidence="2">The sequence shown here is derived from an EMBL/GenBank/DDBJ whole genome shotgun (WGS) entry which is preliminary data.</text>
</comment>
<dbReference type="Proteomes" id="UP001066276">
    <property type="component" value="Chromosome 5"/>
</dbReference>
<evidence type="ECO:0000313" key="3">
    <source>
        <dbReference type="Proteomes" id="UP001066276"/>
    </source>
</evidence>